<feature type="non-terminal residue" evidence="2">
    <location>
        <position position="112"/>
    </location>
</feature>
<evidence type="ECO:0000313" key="2">
    <source>
        <dbReference type="EMBL" id="KNC65133.1"/>
    </source>
</evidence>
<dbReference type="SUPFAM" id="SSF52283">
    <property type="entry name" value="Formate/glycerate dehydrogenase catalytic domain-like"/>
    <property type="match status" value="1"/>
</dbReference>
<dbReference type="PANTHER" id="PTHR42795:SF1">
    <property type="entry name" value="ALANINE DEHYDROGENASE"/>
    <property type="match status" value="1"/>
</dbReference>
<dbReference type="EMBL" id="LFZX01000384">
    <property type="protein sequence ID" value="KNC65133.1"/>
    <property type="molecule type" value="Genomic_DNA"/>
</dbReference>
<evidence type="ECO:0000259" key="1">
    <source>
        <dbReference type="SMART" id="SM01003"/>
    </source>
</evidence>
<gene>
    <name evidence="2" type="ORF">AC626_25050</name>
</gene>
<proteinExistence type="predicted"/>
<organism evidence="2 3">
    <name type="scientific">Pseudoalteromonas rubra</name>
    <dbReference type="NCBI Taxonomy" id="43658"/>
    <lineage>
        <taxon>Bacteria</taxon>
        <taxon>Pseudomonadati</taxon>
        <taxon>Pseudomonadota</taxon>
        <taxon>Gammaproteobacteria</taxon>
        <taxon>Alteromonadales</taxon>
        <taxon>Pseudoalteromonadaceae</taxon>
        <taxon>Pseudoalteromonas</taxon>
    </lineage>
</organism>
<dbReference type="GO" id="GO:0000286">
    <property type="term" value="F:alanine dehydrogenase activity"/>
    <property type="evidence" value="ECO:0007669"/>
    <property type="project" value="TreeGrafter"/>
</dbReference>
<dbReference type="PANTHER" id="PTHR42795">
    <property type="entry name" value="ALANINE DEHYDROGENASE"/>
    <property type="match status" value="1"/>
</dbReference>
<sequence>MIIGVPKEIKNHEYRVGMVPASVRELINHGHQVIVETNAGIGIGFTDEDYVQVGAEIRDTAAQVFEQADMIVKVKEPQAVERAMLREDQILFTYLHLAPDLPQTEDLVKSGA</sequence>
<dbReference type="InterPro" id="IPR007886">
    <property type="entry name" value="AlaDH/PNT_N"/>
</dbReference>
<dbReference type="PATRIC" id="fig|43658.6.peg.4131"/>
<dbReference type="SMART" id="SM01003">
    <property type="entry name" value="AlaDh_PNT_N"/>
    <property type="match status" value="1"/>
</dbReference>
<dbReference type="GO" id="GO:0005886">
    <property type="term" value="C:plasma membrane"/>
    <property type="evidence" value="ECO:0007669"/>
    <property type="project" value="TreeGrafter"/>
</dbReference>
<name>A0A0L0EMH6_9GAMM</name>
<dbReference type="GO" id="GO:0006524">
    <property type="term" value="P:alanine catabolic process"/>
    <property type="evidence" value="ECO:0007669"/>
    <property type="project" value="TreeGrafter"/>
</dbReference>
<accession>A0A0L0EMH6</accession>
<dbReference type="AlphaFoldDB" id="A0A0L0EMH6"/>
<comment type="caution">
    <text evidence="2">The sequence shown here is derived from an EMBL/GenBank/DDBJ whole genome shotgun (WGS) entry which is preliminary data.</text>
</comment>
<dbReference type="Proteomes" id="UP000036850">
    <property type="component" value="Unassembled WGS sequence"/>
</dbReference>
<feature type="domain" description="Alanine dehydrogenase/pyridine nucleotide transhydrogenase N-terminal" evidence="1">
    <location>
        <begin position="4"/>
        <end position="112"/>
    </location>
</feature>
<reference evidence="3" key="1">
    <citation type="submission" date="2015-07" db="EMBL/GenBank/DDBJ databases">
        <title>Draft genome sequence of a Pseudoalteromonas rubra strain, OCN096, isolated from Kaneohe Bay, Oahu, Hawaii.</title>
        <authorList>
            <person name="Beurmann S."/>
            <person name="Ushijima B."/>
            <person name="Belcaid M."/>
            <person name="Callahan S.M."/>
            <person name="Aeby G.S."/>
        </authorList>
    </citation>
    <scope>NUCLEOTIDE SEQUENCE [LARGE SCALE GENOMIC DNA]</scope>
    <source>
        <strain evidence="3">OCN096</strain>
    </source>
</reference>
<dbReference type="Pfam" id="PF05222">
    <property type="entry name" value="AlaDh_PNT_N"/>
    <property type="match status" value="1"/>
</dbReference>
<dbReference type="Gene3D" id="3.40.50.720">
    <property type="entry name" value="NAD(P)-binding Rossmann-like Domain"/>
    <property type="match status" value="1"/>
</dbReference>
<evidence type="ECO:0000313" key="3">
    <source>
        <dbReference type="Proteomes" id="UP000036850"/>
    </source>
</evidence>
<protein>
    <submittedName>
        <fullName evidence="2">Alanine dehydrogenase</fullName>
    </submittedName>
</protein>